<dbReference type="AlphaFoldDB" id="A0A8S4FVM2"/>
<sequence length="267" mass="30674">MTRADMPYSNFVKDWLLLGRYGVWLMVGLCTPVPDTPDEMLQRLISGLFRWFHTTSYSYTGELADQVEKLKSMHVCRWLAALSGRHRRAAVACLSPQLCAANRLRRLHKRLCRLYCLIPYGVITQEIWDSIMPEWMDAICSHVNEKDLDLFKNIIKKIMEPDGAMAGVQENHMYDFVANKLTKEPSPHTAMPALIWLQRISEQPARAAHRHARAHLAAGDTTRQFGQLRNKQVNNQPASHTAMPALIWLQVAQLDNLVKFVANRWNN</sequence>
<reference evidence="1" key="1">
    <citation type="submission" date="2020-11" db="EMBL/GenBank/DDBJ databases">
        <authorList>
            <person name="Whiteford S."/>
        </authorList>
    </citation>
    <scope>NUCLEOTIDE SEQUENCE</scope>
</reference>
<dbReference type="InterPro" id="IPR024855">
    <property type="entry name" value="UNC79"/>
</dbReference>
<accession>A0A8S4FVM2</accession>
<comment type="caution">
    <text evidence="1">The sequence shown here is derived from an EMBL/GenBank/DDBJ whole genome shotgun (WGS) entry which is preliminary data.</text>
</comment>
<dbReference type="EMBL" id="CAJHNJ030000052">
    <property type="protein sequence ID" value="CAG9132705.1"/>
    <property type="molecule type" value="Genomic_DNA"/>
</dbReference>
<protein>
    <submittedName>
        <fullName evidence="1">(diamondback moth) hypothetical protein</fullName>
    </submittedName>
</protein>
<dbReference type="Proteomes" id="UP000653454">
    <property type="component" value="Unassembled WGS sequence"/>
</dbReference>
<proteinExistence type="predicted"/>
<organism evidence="1 2">
    <name type="scientific">Plutella xylostella</name>
    <name type="common">Diamondback moth</name>
    <name type="synonym">Plutella maculipennis</name>
    <dbReference type="NCBI Taxonomy" id="51655"/>
    <lineage>
        <taxon>Eukaryota</taxon>
        <taxon>Metazoa</taxon>
        <taxon>Ecdysozoa</taxon>
        <taxon>Arthropoda</taxon>
        <taxon>Hexapoda</taxon>
        <taxon>Insecta</taxon>
        <taxon>Pterygota</taxon>
        <taxon>Neoptera</taxon>
        <taxon>Endopterygota</taxon>
        <taxon>Lepidoptera</taxon>
        <taxon>Glossata</taxon>
        <taxon>Ditrysia</taxon>
        <taxon>Yponomeutoidea</taxon>
        <taxon>Plutellidae</taxon>
        <taxon>Plutella</taxon>
    </lineage>
</organism>
<gene>
    <name evidence="1" type="ORF">PLXY2_LOCUS11008</name>
</gene>
<dbReference type="PANTHER" id="PTHR21696:SF2">
    <property type="entry name" value="PROTEIN UNC-79 HOMOLOG"/>
    <property type="match status" value="1"/>
</dbReference>
<keyword evidence="2" id="KW-1185">Reference proteome</keyword>
<dbReference type="PANTHER" id="PTHR21696">
    <property type="entry name" value="PROTEIN UNC-79 HOMOLOG"/>
    <property type="match status" value="1"/>
</dbReference>
<dbReference type="Pfam" id="PF14776">
    <property type="entry name" value="UNC-79"/>
    <property type="match status" value="1"/>
</dbReference>
<evidence type="ECO:0000313" key="2">
    <source>
        <dbReference type="Proteomes" id="UP000653454"/>
    </source>
</evidence>
<evidence type="ECO:0000313" key="1">
    <source>
        <dbReference type="EMBL" id="CAG9132705.1"/>
    </source>
</evidence>
<name>A0A8S4FVM2_PLUXY</name>